<name>A0A0H2R1W7_9AGAM</name>
<organism evidence="2 3">
    <name type="scientific">Schizopora paradoxa</name>
    <dbReference type="NCBI Taxonomy" id="27342"/>
    <lineage>
        <taxon>Eukaryota</taxon>
        <taxon>Fungi</taxon>
        <taxon>Dikarya</taxon>
        <taxon>Basidiomycota</taxon>
        <taxon>Agaricomycotina</taxon>
        <taxon>Agaricomycetes</taxon>
        <taxon>Hymenochaetales</taxon>
        <taxon>Schizoporaceae</taxon>
        <taxon>Schizopora</taxon>
    </lineage>
</organism>
<evidence type="ECO:0000256" key="1">
    <source>
        <dbReference type="SAM" id="MobiDB-lite"/>
    </source>
</evidence>
<feature type="region of interest" description="Disordered" evidence="1">
    <location>
        <begin position="139"/>
        <end position="176"/>
    </location>
</feature>
<protein>
    <submittedName>
        <fullName evidence="2">Uncharacterized protein</fullName>
    </submittedName>
</protein>
<sequence length="358" mass="39324">MHVAATRVGVWSTRCYNRSFGLTISLLIPLASCQFALPIDFPRQFPSPTHLQHWHVKLISSSSRRAARQSATSGSRAHARQTQPRQLTHVVPQLADIQHDIQHVALPPRAHQLTSSCRAHCVLLAKSSSLCARPPARVLERTTSPAPSLPPSSSPPRGVEHREALSSQTSSTMPWPTVLNTLDVPAVSQAPPPAVPVARLRSQRPRIHPHSALHSLTRRRAFVDVMDGVRSKSIIQAAESIQGDIGRGGSSKADNVGGVWDTRDAREQFKRRVDRSRFPPQPSTNVYNQLPALASCPLVTTTYVRIAVPRARIRGSMYGYGRRRRPTGHATPLATYFEHAGSAPSKAKYAGTENQRAR</sequence>
<keyword evidence="3" id="KW-1185">Reference proteome</keyword>
<dbReference type="InParanoid" id="A0A0H2R1W7"/>
<feature type="compositionally biased region" description="Low complexity" evidence="1">
    <location>
        <begin position="65"/>
        <end position="76"/>
    </location>
</feature>
<feature type="compositionally biased region" description="Polar residues" evidence="1">
    <location>
        <begin position="165"/>
        <end position="176"/>
    </location>
</feature>
<dbReference type="Proteomes" id="UP000053477">
    <property type="component" value="Unassembled WGS sequence"/>
</dbReference>
<feature type="region of interest" description="Disordered" evidence="1">
    <location>
        <begin position="65"/>
        <end position="86"/>
    </location>
</feature>
<evidence type="ECO:0000313" key="3">
    <source>
        <dbReference type="Proteomes" id="UP000053477"/>
    </source>
</evidence>
<gene>
    <name evidence="2" type="ORF">SCHPADRAFT_947016</name>
</gene>
<dbReference type="EMBL" id="KQ086326">
    <property type="protein sequence ID" value="KLO05322.1"/>
    <property type="molecule type" value="Genomic_DNA"/>
</dbReference>
<proteinExistence type="predicted"/>
<evidence type="ECO:0000313" key="2">
    <source>
        <dbReference type="EMBL" id="KLO05322.1"/>
    </source>
</evidence>
<dbReference type="AlphaFoldDB" id="A0A0H2R1W7"/>
<reference evidence="2 3" key="1">
    <citation type="submission" date="2015-04" db="EMBL/GenBank/DDBJ databases">
        <title>Complete genome sequence of Schizopora paradoxa KUC8140, a cosmopolitan wood degrader in East Asia.</title>
        <authorList>
            <consortium name="DOE Joint Genome Institute"/>
            <person name="Min B."/>
            <person name="Park H."/>
            <person name="Jang Y."/>
            <person name="Kim J.-J."/>
            <person name="Kim K.H."/>
            <person name="Pangilinan J."/>
            <person name="Lipzen A."/>
            <person name="Riley R."/>
            <person name="Grigoriev I.V."/>
            <person name="Spatafora J.W."/>
            <person name="Choi I.-G."/>
        </authorList>
    </citation>
    <scope>NUCLEOTIDE SEQUENCE [LARGE SCALE GENOMIC DNA]</scope>
    <source>
        <strain evidence="2 3">KUC8140</strain>
    </source>
</reference>
<accession>A0A0H2R1W7</accession>